<organism evidence="2 4">
    <name type="scientific">Rodentibacter trehalosifermentans</name>
    <dbReference type="NCBI Taxonomy" id="1908263"/>
    <lineage>
        <taxon>Bacteria</taxon>
        <taxon>Pseudomonadati</taxon>
        <taxon>Pseudomonadota</taxon>
        <taxon>Gammaproteobacteria</taxon>
        <taxon>Pasteurellales</taxon>
        <taxon>Pasteurellaceae</taxon>
        <taxon>Rodentibacter</taxon>
    </lineage>
</organism>
<evidence type="ECO:0000313" key="4">
    <source>
        <dbReference type="Proteomes" id="UP000188728"/>
    </source>
</evidence>
<dbReference type="InterPro" id="IPR004843">
    <property type="entry name" value="Calcineurin-like_PHP"/>
</dbReference>
<dbReference type="OrthoDB" id="7831721at2"/>
<evidence type="ECO:0000313" key="3">
    <source>
        <dbReference type="EMBL" id="OOF49741.1"/>
    </source>
</evidence>
<name>A0A1V3IPA7_9PAST</name>
<dbReference type="RefSeq" id="WP_077474618.1">
    <property type="nucleotide sequence ID" value="NZ_MLHK01000068.1"/>
</dbReference>
<accession>A0A1V3J479</accession>
<reference evidence="4 5" key="1">
    <citation type="submission" date="2016-10" db="EMBL/GenBank/DDBJ databases">
        <title>Rodentibacter gen. nov. and new species.</title>
        <authorList>
            <person name="Christensen H."/>
        </authorList>
    </citation>
    <scope>NUCLEOTIDE SEQUENCE [LARGE SCALE GENOMIC DNA]</scope>
    <source>
        <strain evidence="2 4">H1983213011</strain>
        <strain evidence="3 5">H1987082031</strain>
    </source>
</reference>
<sequence length="227" mass="26291">MMLFAGDPHGSYKHLYPFVQENDNVALIILGDLQLSSPDELEKLAQYCDIWFIHGNHDSKTIAAFDAIWGTEWKHRNLHNRVEEVQGVRIAGLGGVFRGQIWMPPNRPMFFDPIHYCQYSPQEKIWRGGVPLRHRTSIFPSDIEILENRRADILICHEAPKPHPMGFQVINELAEKMGVKHIFHGHHHDNVVYNHTFPYKITNVGFRSLADVYGNYLLKSIDDREGR</sequence>
<accession>A0A1V3IPA7</accession>
<proteinExistence type="predicted"/>
<comment type="caution">
    <text evidence="2">The sequence shown here is derived from an EMBL/GenBank/DDBJ whole genome shotgun (WGS) entry which is preliminary data.</text>
</comment>
<dbReference type="Proteomes" id="UP000189161">
    <property type="component" value="Unassembled WGS sequence"/>
</dbReference>
<evidence type="ECO:0000259" key="1">
    <source>
        <dbReference type="Pfam" id="PF00149"/>
    </source>
</evidence>
<protein>
    <recommendedName>
        <fullName evidence="1">Calcineurin-like phosphoesterase domain-containing protein</fullName>
    </recommendedName>
</protein>
<keyword evidence="5" id="KW-1185">Reference proteome</keyword>
<dbReference type="Proteomes" id="UP000188728">
    <property type="component" value="Unassembled WGS sequence"/>
</dbReference>
<dbReference type="PIRSF" id="PIRSF036446">
    <property type="entry name" value="Phosphoesterase_HI0762_prd"/>
    <property type="match status" value="1"/>
</dbReference>
<evidence type="ECO:0000313" key="2">
    <source>
        <dbReference type="EMBL" id="OOF43709.1"/>
    </source>
</evidence>
<dbReference type="Pfam" id="PF00149">
    <property type="entry name" value="Metallophos"/>
    <property type="match status" value="1"/>
</dbReference>
<dbReference type="EMBL" id="MLHK01000068">
    <property type="protein sequence ID" value="OOF43709.1"/>
    <property type="molecule type" value="Genomic_DNA"/>
</dbReference>
<dbReference type="SUPFAM" id="SSF56300">
    <property type="entry name" value="Metallo-dependent phosphatases"/>
    <property type="match status" value="1"/>
</dbReference>
<dbReference type="InterPro" id="IPR017056">
    <property type="entry name" value="P-Estase_HI0762_prd"/>
</dbReference>
<dbReference type="AlphaFoldDB" id="A0A1V3IPA7"/>
<dbReference type="EMBL" id="MLHL01000014">
    <property type="protein sequence ID" value="OOF49741.1"/>
    <property type="molecule type" value="Genomic_DNA"/>
</dbReference>
<dbReference type="GO" id="GO:0016787">
    <property type="term" value="F:hydrolase activity"/>
    <property type="evidence" value="ECO:0007669"/>
    <property type="project" value="InterPro"/>
</dbReference>
<evidence type="ECO:0000313" key="5">
    <source>
        <dbReference type="Proteomes" id="UP000189161"/>
    </source>
</evidence>
<feature type="domain" description="Calcineurin-like phosphoesterase" evidence="1">
    <location>
        <begin position="3"/>
        <end position="189"/>
    </location>
</feature>
<dbReference type="Gene3D" id="3.60.21.10">
    <property type="match status" value="1"/>
</dbReference>
<gene>
    <name evidence="2" type="ORF">BKK51_11180</name>
    <name evidence="3" type="ORF">BKK52_02685</name>
</gene>
<dbReference type="InterPro" id="IPR029052">
    <property type="entry name" value="Metallo-depent_PP-like"/>
</dbReference>